<organism evidence="1">
    <name type="scientific">gut metagenome</name>
    <dbReference type="NCBI Taxonomy" id="749906"/>
    <lineage>
        <taxon>unclassified sequences</taxon>
        <taxon>metagenomes</taxon>
        <taxon>organismal metagenomes</taxon>
    </lineage>
</organism>
<gene>
    <name evidence="1" type="ORF">EVA_10093</name>
</gene>
<reference evidence="1" key="1">
    <citation type="journal article" date="2012" name="PLoS ONE">
        <title>Gene sets for utilization of primary and secondary nutrition supplies in the distal gut of endangered iberian lynx.</title>
        <authorList>
            <person name="Alcaide M."/>
            <person name="Messina E."/>
            <person name="Richter M."/>
            <person name="Bargiela R."/>
            <person name="Peplies J."/>
            <person name="Huws S.A."/>
            <person name="Newbold C.J."/>
            <person name="Golyshin P.N."/>
            <person name="Simon M.A."/>
            <person name="Lopez G."/>
            <person name="Yakimov M.M."/>
            <person name="Ferrer M."/>
        </authorList>
    </citation>
    <scope>NUCLEOTIDE SEQUENCE</scope>
</reference>
<comment type="caution">
    <text evidence="1">The sequence shown here is derived from an EMBL/GenBank/DDBJ whole genome shotgun (WGS) entry which is preliminary data.</text>
</comment>
<dbReference type="AlphaFoldDB" id="J9G4K8"/>
<proteinExistence type="predicted"/>
<protein>
    <submittedName>
        <fullName evidence="1">Uncharacterized protein</fullName>
    </submittedName>
</protein>
<evidence type="ECO:0000313" key="1">
    <source>
        <dbReference type="EMBL" id="EJX01799.1"/>
    </source>
</evidence>
<name>J9G4K8_9ZZZZ</name>
<dbReference type="EMBL" id="AMCI01002810">
    <property type="protein sequence ID" value="EJX01799.1"/>
    <property type="molecule type" value="Genomic_DNA"/>
</dbReference>
<accession>J9G4K8</accession>
<sequence>MKCWYRASRSVLLLIRLLTWVRSRCLWVRSLRRGTWIRCCWRRLSWTARR</sequence>